<name>A0A4Q1BJV1_TREME</name>
<feature type="compositionally biased region" description="Basic and acidic residues" evidence="1">
    <location>
        <begin position="639"/>
        <end position="650"/>
    </location>
</feature>
<dbReference type="VEuPathDB" id="FungiDB:TREMEDRAFT_58450"/>
<dbReference type="PANTHER" id="PTHR35872">
    <property type="entry name" value="INTEGRAL MEMBRANE PROTEIN (AFU_ORTHOLOGUE AFUA_5G07110)"/>
    <property type="match status" value="1"/>
</dbReference>
<evidence type="ECO:0000313" key="4">
    <source>
        <dbReference type="Proteomes" id="UP000289152"/>
    </source>
</evidence>
<comment type="caution">
    <text evidence="3">The sequence shown here is derived from an EMBL/GenBank/DDBJ whole genome shotgun (WGS) entry which is preliminary data.</text>
</comment>
<keyword evidence="4" id="KW-1185">Reference proteome</keyword>
<proteinExistence type="predicted"/>
<sequence length="659" mass="73290">MSLLPNPFRRSSSTTQDPILPIHDDTQPQASTSKPRPPPIRPIANRSFSARATPNDGNGPNGRRVSVISPPSSANPAGQSPGSGGRRRAHTVSVSLASARKSQFEAGRNSRLGTIEDGTELSSVDMDRRLSSGLRHRRDSRASTATPVSFDIGGNVKDRPADLQDEIVGVLDCIDPHVSTVNHLQNMSNSIFIPHLPQLWSRRPEVVLPETPAASIAPADEYKNRQEPNIPRPRRISISRPRSATVSRLYPPTAPLSARPITAPIPEAQSEESDEVALPRLDQDAENEYELEDDISEIEKDHELDQHVRHVLSAGRRAQLQRVARGVWTFLKTPIGAFAAIYGFLCAFWGAAIVLFLLGWIKVGSTYNKDVWVERSSQIENGLFTLTGVGLIPWRVIDTYRMVIIWRLKRLTTKLRKERGLPPIDDPNDLPDPIDVQDYVSVLTEKQQEQLRHQQEKFAASQTWYRPHATATHTAFPINWALWNTILMDGNSAFQCGVMWGLNWHVRPAWTTGCLIPLSFLCGIGAAILIWRGSVRTKKTISVEHKLRQALGVPLSSSTPTTKDGTIVVSSNSAPILSDEEGRPINQLEKPERRTTVTMGTTKENLNIRKRAKTVAAPERMEPTLSDTREGEGEDWIENGERRDSKDDTKIGMVPLVKR</sequence>
<keyword evidence="2" id="KW-0812">Transmembrane</keyword>
<feature type="region of interest" description="Disordered" evidence="1">
    <location>
        <begin position="1"/>
        <end position="126"/>
    </location>
</feature>
<feature type="transmembrane region" description="Helical" evidence="2">
    <location>
        <begin position="509"/>
        <end position="531"/>
    </location>
</feature>
<dbReference type="InParanoid" id="A0A4Q1BJV1"/>
<accession>A0A4Q1BJV1</accession>
<dbReference type="Pfam" id="PF11204">
    <property type="entry name" value="DUF2985"/>
    <property type="match status" value="1"/>
</dbReference>
<protein>
    <submittedName>
        <fullName evidence="3">Uncharacterized protein</fullName>
    </submittedName>
</protein>
<evidence type="ECO:0000313" key="3">
    <source>
        <dbReference type="EMBL" id="RXK38019.1"/>
    </source>
</evidence>
<feature type="compositionally biased region" description="Polar residues" evidence="1">
    <location>
        <begin position="46"/>
        <end position="58"/>
    </location>
</feature>
<feature type="compositionally biased region" description="Polar residues" evidence="1">
    <location>
        <begin position="69"/>
        <end position="80"/>
    </location>
</feature>
<gene>
    <name evidence="3" type="ORF">M231_04688</name>
</gene>
<keyword evidence="2" id="KW-1133">Transmembrane helix</keyword>
<feature type="compositionally biased region" description="Basic and acidic residues" evidence="1">
    <location>
        <begin position="619"/>
        <end position="631"/>
    </location>
</feature>
<dbReference type="PANTHER" id="PTHR35872:SF2">
    <property type="entry name" value="INTEGRAL MEMBRANE PROTEIN (AFU_ORTHOLOGUE AFUA_5G07110)"/>
    <property type="match status" value="1"/>
</dbReference>
<dbReference type="InterPro" id="IPR021369">
    <property type="entry name" value="DUF2985"/>
</dbReference>
<feature type="transmembrane region" description="Helical" evidence="2">
    <location>
        <begin position="335"/>
        <end position="361"/>
    </location>
</feature>
<organism evidence="3 4">
    <name type="scientific">Tremella mesenterica</name>
    <name type="common">Jelly fungus</name>
    <dbReference type="NCBI Taxonomy" id="5217"/>
    <lineage>
        <taxon>Eukaryota</taxon>
        <taxon>Fungi</taxon>
        <taxon>Dikarya</taxon>
        <taxon>Basidiomycota</taxon>
        <taxon>Agaricomycotina</taxon>
        <taxon>Tremellomycetes</taxon>
        <taxon>Tremellales</taxon>
        <taxon>Tremellaceae</taxon>
        <taxon>Tremella</taxon>
    </lineage>
</organism>
<dbReference type="Proteomes" id="UP000289152">
    <property type="component" value="Unassembled WGS sequence"/>
</dbReference>
<reference evidence="3 4" key="1">
    <citation type="submission" date="2016-06" db="EMBL/GenBank/DDBJ databases">
        <title>Evolution of pathogenesis and genome organization in the Tremellales.</title>
        <authorList>
            <person name="Cuomo C."/>
            <person name="Litvintseva A."/>
            <person name="Heitman J."/>
            <person name="Chen Y."/>
            <person name="Sun S."/>
            <person name="Springer D."/>
            <person name="Dromer F."/>
            <person name="Young S."/>
            <person name="Zeng Q."/>
            <person name="Chapman S."/>
            <person name="Gujja S."/>
            <person name="Saif S."/>
            <person name="Birren B."/>
        </authorList>
    </citation>
    <scope>NUCLEOTIDE SEQUENCE [LARGE SCALE GENOMIC DNA]</scope>
    <source>
        <strain evidence="3 4">ATCC 28783</strain>
    </source>
</reference>
<feature type="region of interest" description="Disordered" evidence="1">
    <location>
        <begin position="613"/>
        <end position="659"/>
    </location>
</feature>
<dbReference type="AlphaFoldDB" id="A0A4Q1BJV1"/>
<dbReference type="EMBL" id="SDIL01000055">
    <property type="protein sequence ID" value="RXK38019.1"/>
    <property type="molecule type" value="Genomic_DNA"/>
</dbReference>
<evidence type="ECO:0000256" key="1">
    <source>
        <dbReference type="SAM" id="MobiDB-lite"/>
    </source>
</evidence>
<dbReference type="OrthoDB" id="3365211at2759"/>
<keyword evidence="2" id="KW-0472">Membrane</keyword>
<evidence type="ECO:0000256" key="2">
    <source>
        <dbReference type="SAM" id="Phobius"/>
    </source>
</evidence>